<evidence type="ECO:0000313" key="2">
    <source>
        <dbReference type="EMBL" id="VFJ67156.1"/>
    </source>
</evidence>
<proteinExistence type="predicted"/>
<name>A0A450SYN5_9GAMM</name>
<dbReference type="EMBL" id="CAADEZ010000234">
    <property type="protein sequence ID" value="VFJ59298.1"/>
    <property type="molecule type" value="Genomic_DNA"/>
</dbReference>
<gene>
    <name evidence="1" type="ORF">BECKFM1743A_GA0114220_102344</name>
    <name evidence="3" type="ORF">BECKFM1743B_GA0114221_104683</name>
    <name evidence="2" type="ORF">BECKFM1743C_GA0114222_104463</name>
</gene>
<reference evidence="1" key="1">
    <citation type="submission" date="2019-02" db="EMBL/GenBank/DDBJ databases">
        <authorList>
            <person name="Gruber-Vodicka R. H."/>
            <person name="Seah K. B. B."/>
        </authorList>
    </citation>
    <scope>NUCLEOTIDE SEQUENCE</scope>
    <source>
        <strain evidence="1">BECK_BZ163</strain>
        <strain evidence="3">BECK_BZ164</strain>
        <strain evidence="2">BECK_BZ165</strain>
    </source>
</reference>
<dbReference type="EMBL" id="CAADFL010000468">
    <property type="protein sequence ID" value="VFK17236.1"/>
    <property type="molecule type" value="Genomic_DNA"/>
</dbReference>
<sequence>MGPNLLQFRKSGIGGNQPVGFTLIEALAATRLMQDTKANRFSAISSKSIENHYHFYFPSEESPSSEYEIENSGYETKSLDEITVKPQDILDDQELLAITARHLRDVNHAVQNLTKHVENILMTIEEREKNEFNR</sequence>
<dbReference type="EMBL" id="CAADFA010000446">
    <property type="protein sequence ID" value="VFJ67156.1"/>
    <property type="molecule type" value="Genomic_DNA"/>
</dbReference>
<organism evidence="1">
    <name type="scientific">Candidatus Kentrum sp. FM</name>
    <dbReference type="NCBI Taxonomy" id="2126340"/>
    <lineage>
        <taxon>Bacteria</taxon>
        <taxon>Pseudomonadati</taxon>
        <taxon>Pseudomonadota</taxon>
        <taxon>Gammaproteobacteria</taxon>
        <taxon>Candidatus Kentrum</taxon>
    </lineage>
</organism>
<protein>
    <submittedName>
        <fullName evidence="1">Uncharacterized protein</fullName>
    </submittedName>
</protein>
<dbReference type="AlphaFoldDB" id="A0A450SYN5"/>
<evidence type="ECO:0000313" key="1">
    <source>
        <dbReference type="EMBL" id="VFJ59298.1"/>
    </source>
</evidence>
<evidence type="ECO:0000313" key="3">
    <source>
        <dbReference type="EMBL" id="VFK17236.1"/>
    </source>
</evidence>
<accession>A0A450SYN5</accession>